<evidence type="ECO:0000259" key="1">
    <source>
        <dbReference type="Pfam" id="PF00149"/>
    </source>
</evidence>
<accession>A0A081CYG3</accession>
<dbReference type="GO" id="GO:0030145">
    <property type="term" value="F:manganese ion binding"/>
    <property type="evidence" value="ECO:0007669"/>
    <property type="project" value="TreeGrafter"/>
</dbReference>
<dbReference type="GO" id="GO:0047631">
    <property type="term" value="F:ADP-ribose diphosphatase activity"/>
    <property type="evidence" value="ECO:0007669"/>
    <property type="project" value="TreeGrafter"/>
</dbReference>
<dbReference type="Gene3D" id="3.60.21.10">
    <property type="match status" value="1"/>
</dbReference>
<dbReference type="SUPFAM" id="SSF56300">
    <property type="entry name" value="Metallo-dependent phosphatases"/>
    <property type="match status" value="1"/>
</dbReference>
<evidence type="ECO:0000313" key="3">
    <source>
        <dbReference type="Proteomes" id="UP000028701"/>
    </source>
</evidence>
<dbReference type="GO" id="GO:0047734">
    <property type="term" value="F:CDP-glycerol diphosphatase activity"/>
    <property type="evidence" value="ECO:0007669"/>
    <property type="project" value="TreeGrafter"/>
</dbReference>
<comment type="caution">
    <text evidence="2">The sequence shown here is derived from an EMBL/GenBank/DDBJ whole genome shotgun (WGS) entry which is preliminary data.</text>
</comment>
<dbReference type="eggNOG" id="COG1409">
    <property type="taxonomic scope" value="Bacteria"/>
</dbReference>
<dbReference type="GO" id="GO:0008663">
    <property type="term" value="F:2',3'-cyclic-nucleotide 2'-phosphodiesterase activity"/>
    <property type="evidence" value="ECO:0007669"/>
    <property type="project" value="TreeGrafter"/>
</dbReference>
<name>A0A081CYG3_9HYPH</name>
<organism evidence="2 3">
    <name type="scientific">Agrobacterium rubi TR3 = NBRC 13261</name>
    <dbReference type="NCBI Taxonomy" id="1368415"/>
    <lineage>
        <taxon>Bacteria</taxon>
        <taxon>Pseudomonadati</taxon>
        <taxon>Pseudomonadota</taxon>
        <taxon>Alphaproteobacteria</taxon>
        <taxon>Hyphomicrobiales</taxon>
        <taxon>Rhizobiaceae</taxon>
        <taxon>Rhizobium/Agrobacterium group</taxon>
        <taxon>Agrobacterium</taxon>
    </lineage>
</organism>
<dbReference type="InterPro" id="IPR029052">
    <property type="entry name" value="Metallo-depent_PP-like"/>
</dbReference>
<gene>
    <name evidence="2" type="ORF">RRU01S_19_01140</name>
</gene>
<dbReference type="InterPro" id="IPR004843">
    <property type="entry name" value="Calcineurin-like_PHP"/>
</dbReference>
<dbReference type="PANTHER" id="PTHR16509:SF8">
    <property type="entry name" value="MANGANESE-DEPENDENT ADP-RIBOSE_CDP-ALCOHOL DIPHOSPHATASE"/>
    <property type="match status" value="1"/>
</dbReference>
<dbReference type="AlphaFoldDB" id="A0A081CYG3"/>
<dbReference type="PANTHER" id="PTHR16509">
    <property type="match status" value="1"/>
</dbReference>
<proteinExistence type="predicted"/>
<feature type="domain" description="Calcineurin-like phosphoesterase" evidence="1">
    <location>
        <begin position="11"/>
        <end position="230"/>
    </location>
</feature>
<dbReference type="OrthoDB" id="9791866at2"/>
<dbReference type="EMBL" id="BBJU01000019">
    <property type="protein sequence ID" value="GAK71709.1"/>
    <property type="molecule type" value="Genomic_DNA"/>
</dbReference>
<protein>
    <recommendedName>
        <fullName evidence="1">Calcineurin-like phosphoesterase domain-containing protein</fullName>
    </recommendedName>
</protein>
<reference evidence="2 3" key="1">
    <citation type="submission" date="2014-08" db="EMBL/GenBank/DDBJ databases">
        <title>Whole genome shotgun sequence of Rhizobium rubi NBRC 13261.</title>
        <authorList>
            <person name="Katano-Makiyama Y."/>
            <person name="Hosoyama A."/>
            <person name="Hashimoto M."/>
            <person name="Hosoyama Y."/>
            <person name="Noguchi M."/>
            <person name="Tsuchikane K."/>
            <person name="Uohara A."/>
            <person name="Ohji S."/>
            <person name="Ichikawa N."/>
            <person name="Kimura A."/>
            <person name="Yamazoe A."/>
            <person name="Fujita N."/>
        </authorList>
    </citation>
    <scope>NUCLEOTIDE SEQUENCE [LARGE SCALE GENOMIC DNA]</scope>
    <source>
        <strain evidence="2 3">NBRC 13261</strain>
    </source>
</reference>
<dbReference type="Pfam" id="PF00149">
    <property type="entry name" value="Metallophos"/>
    <property type="match status" value="1"/>
</dbReference>
<sequence>MTDTSAPLFSFGIVADPQYADSPARPEMDRYYAESPRKLAQAIDVFNAQDLAFVVTLGDIIDHGFENFDAILSCYDKLRHRSILLAGNHDFAVAPEHLGTIHDRLDMPSPWYDFAIGGFRFVVLDGSDVSLFAPPVDDPRRELAMQRLAALKEAGAINAHEWNGSFSGEQTHWLRQTLAAADAADETAIIFCHYPLYPQNSHDMWDAAETLELLMAHKCAKAWFCGHNHRGNYAQLGHTHLVNFKGMVDTLSENTFAIADLYEDRIDIRGFGREDSRILVLETSADQHLAAAAQR</sequence>
<dbReference type="Proteomes" id="UP000028701">
    <property type="component" value="Unassembled WGS sequence"/>
</dbReference>
<dbReference type="RefSeq" id="WP_045231286.1">
    <property type="nucleotide sequence ID" value="NZ_BBJU01000019.1"/>
</dbReference>
<evidence type="ECO:0000313" key="2">
    <source>
        <dbReference type="EMBL" id="GAK71709.1"/>
    </source>
</evidence>